<dbReference type="FunFam" id="3.30.200.20:FF:000315">
    <property type="entry name" value="Calcium-dependent protein kinase 3"/>
    <property type="match status" value="1"/>
</dbReference>
<dbReference type="EMBL" id="JADGKB010000022">
    <property type="protein sequence ID" value="KAJ3258962.1"/>
    <property type="molecule type" value="Genomic_DNA"/>
</dbReference>
<evidence type="ECO:0000259" key="7">
    <source>
        <dbReference type="PROSITE" id="PS50011"/>
    </source>
</evidence>
<organism evidence="8 9">
    <name type="scientific">Boothiomyces macroporosus</name>
    <dbReference type="NCBI Taxonomy" id="261099"/>
    <lineage>
        <taxon>Eukaryota</taxon>
        <taxon>Fungi</taxon>
        <taxon>Fungi incertae sedis</taxon>
        <taxon>Chytridiomycota</taxon>
        <taxon>Chytridiomycota incertae sedis</taxon>
        <taxon>Chytridiomycetes</taxon>
        <taxon>Rhizophydiales</taxon>
        <taxon>Terramycetaceae</taxon>
        <taxon>Boothiomyces</taxon>
    </lineage>
</organism>
<keyword evidence="2" id="KW-0808">Transferase</keyword>
<dbReference type="Gene3D" id="3.30.200.20">
    <property type="entry name" value="Phosphorylase Kinase, domain 1"/>
    <property type="match status" value="1"/>
</dbReference>
<dbReference type="Gene3D" id="1.10.510.10">
    <property type="entry name" value="Transferase(Phosphotransferase) domain 1"/>
    <property type="match status" value="1"/>
</dbReference>
<dbReference type="AlphaFoldDB" id="A0AAD5UIB6"/>
<evidence type="ECO:0000256" key="5">
    <source>
        <dbReference type="ARBA" id="ARBA00022840"/>
    </source>
</evidence>
<dbReference type="InterPro" id="IPR017441">
    <property type="entry name" value="Protein_kinase_ATP_BS"/>
</dbReference>
<evidence type="ECO:0000256" key="4">
    <source>
        <dbReference type="ARBA" id="ARBA00022777"/>
    </source>
</evidence>
<evidence type="ECO:0000256" key="2">
    <source>
        <dbReference type="ARBA" id="ARBA00022679"/>
    </source>
</evidence>
<dbReference type="Proteomes" id="UP001210925">
    <property type="component" value="Unassembled WGS sequence"/>
</dbReference>
<feature type="domain" description="Protein kinase" evidence="7">
    <location>
        <begin position="10"/>
        <end position="260"/>
    </location>
</feature>
<dbReference type="InterPro" id="IPR000719">
    <property type="entry name" value="Prot_kinase_dom"/>
</dbReference>
<evidence type="ECO:0000313" key="9">
    <source>
        <dbReference type="Proteomes" id="UP001210925"/>
    </source>
</evidence>
<evidence type="ECO:0000256" key="1">
    <source>
        <dbReference type="ARBA" id="ARBA00022527"/>
    </source>
</evidence>
<keyword evidence="4 8" id="KW-0418">Kinase</keyword>
<sequence>MGKPNLHDFFTFGEKLGSGTFATVTLVTENATGKKYAMKVIEKSKSKGMEEQIIKEITILKRIKHHNIIRLYECFETRDKIYISVDGGELFDRIVNLGYYGEDDAKKIVKGIIDAVQYLHNAGIDLKPENLLMASKADDAEVKLADFGLSTIVTNDSMLKTSCGTLTYCAPEILRGESYGKPVDLWSIGVITYILLSGYPPFWDKDEAVMMELTLRGKFAFFSPDWDEVSDIGKDFICQLIQVDSAKRMTCAQAQEHQWLKTESAEKKNLISKVGDNLVKHFNARQKLKVGMDAIKFVNAIRHVAALSSGMKKVNIGDKAPVPEPAPEKNGVE</sequence>
<dbReference type="CDD" id="cd05117">
    <property type="entry name" value="STKc_CAMK"/>
    <property type="match status" value="1"/>
</dbReference>
<dbReference type="FunFam" id="1.10.510.10:FF:000571">
    <property type="entry name" value="Maternal embryonic leucine zipper kinase"/>
    <property type="match status" value="1"/>
</dbReference>
<evidence type="ECO:0000256" key="6">
    <source>
        <dbReference type="PROSITE-ProRule" id="PRU10141"/>
    </source>
</evidence>
<keyword evidence="5 6" id="KW-0067">ATP-binding</keyword>
<keyword evidence="3 6" id="KW-0547">Nucleotide-binding</keyword>
<accession>A0AAD5UIB6</accession>
<dbReference type="GO" id="GO:0005524">
    <property type="term" value="F:ATP binding"/>
    <property type="evidence" value="ECO:0007669"/>
    <property type="project" value="UniProtKB-UniRule"/>
</dbReference>
<comment type="caution">
    <text evidence="8">The sequence shown here is derived from an EMBL/GenBank/DDBJ whole genome shotgun (WGS) entry which is preliminary data.</text>
</comment>
<proteinExistence type="predicted"/>
<dbReference type="PANTHER" id="PTHR24347">
    <property type="entry name" value="SERINE/THREONINE-PROTEIN KINASE"/>
    <property type="match status" value="1"/>
</dbReference>
<evidence type="ECO:0000256" key="3">
    <source>
        <dbReference type="ARBA" id="ARBA00022741"/>
    </source>
</evidence>
<reference evidence="8" key="1">
    <citation type="submission" date="2020-05" db="EMBL/GenBank/DDBJ databases">
        <title>Phylogenomic resolution of chytrid fungi.</title>
        <authorList>
            <person name="Stajich J.E."/>
            <person name="Amses K."/>
            <person name="Simmons R."/>
            <person name="Seto K."/>
            <person name="Myers J."/>
            <person name="Bonds A."/>
            <person name="Quandt C.A."/>
            <person name="Barry K."/>
            <person name="Liu P."/>
            <person name="Grigoriev I."/>
            <person name="Longcore J.E."/>
            <person name="James T.Y."/>
        </authorList>
    </citation>
    <scope>NUCLEOTIDE SEQUENCE</scope>
    <source>
        <strain evidence="8">PLAUS21</strain>
    </source>
</reference>
<dbReference type="GO" id="GO:0004674">
    <property type="term" value="F:protein serine/threonine kinase activity"/>
    <property type="evidence" value="ECO:0007669"/>
    <property type="project" value="UniProtKB-KW"/>
</dbReference>
<name>A0AAD5UIB6_9FUNG</name>
<dbReference type="SUPFAM" id="SSF56112">
    <property type="entry name" value="Protein kinase-like (PK-like)"/>
    <property type="match status" value="1"/>
</dbReference>
<gene>
    <name evidence="8" type="primary">CAMK1</name>
    <name evidence="8" type="ORF">HK103_003103</name>
</gene>
<dbReference type="SMART" id="SM00220">
    <property type="entry name" value="S_TKc"/>
    <property type="match status" value="1"/>
</dbReference>
<dbReference type="InterPro" id="IPR011009">
    <property type="entry name" value="Kinase-like_dom_sf"/>
</dbReference>
<dbReference type="Pfam" id="PF00069">
    <property type="entry name" value="Pkinase"/>
    <property type="match status" value="1"/>
</dbReference>
<feature type="binding site" evidence="6">
    <location>
        <position position="39"/>
    </location>
    <ligand>
        <name>ATP</name>
        <dbReference type="ChEBI" id="CHEBI:30616"/>
    </ligand>
</feature>
<keyword evidence="1" id="KW-0723">Serine/threonine-protein kinase</keyword>
<dbReference type="PROSITE" id="PS00107">
    <property type="entry name" value="PROTEIN_KINASE_ATP"/>
    <property type="match status" value="1"/>
</dbReference>
<protein>
    <submittedName>
        <fullName evidence="8">Calcium/calmodulin-dependent protein kinase type 1</fullName>
    </submittedName>
</protein>
<evidence type="ECO:0000313" key="8">
    <source>
        <dbReference type="EMBL" id="KAJ3258962.1"/>
    </source>
</evidence>
<dbReference type="PROSITE" id="PS50011">
    <property type="entry name" value="PROTEIN_KINASE_DOM"/>
    <property type="match status" value="1"/>
</dbReference>
<keyword evidence="9" id="KW-1185">Reference proteome</keyword>